<dbReference type="RefSeq" id="XP_028466387.1">
    <property type="nucleotide sequence ID" value="XM_028608094.1"/>
</dbReference>
<name>A0A3N2PVQ5_SODAK</name>
<evidence type="ECO:0000313" key="3">
    <source>
        <dbReference type="Proteomes" id="UP000272025"/>
    </source>
</evidence>
<dbReference type="OrthoDB" id="4815573at2759"/>
<proteinExistence type="predicted"/>
<keyword evidence="3" id="KW-1185">Reference proteome</keyword>
<dbReference type="Proteomes" id="UP000272025">
    <property type="component" value="Unassembled WGS sequence"/>
</dbReference>
<dbReference type="PANTHER" id="PTHR33112">
    <property type="entry name" value="DOMAIN PROTEIN, PUTATIVE-RELATED"/>
    <property type="match status" value="1"/>
</dbReference>
<feature type="domain" description="Heterokaryon incompatibility" evidence="1">
    <location>
        <begin position="60"/>
        <end position="210"/>
    </location>
</feature>
<dbReference type="AlphaFoldDB" id="A0A3N2PVQ5"/>
<gene>
    <name evidence="2" type="ORF">SODALDRAFT_278028</name>
</gene>
<evidence type="ECO:0000259" key="1">
    <source>
        <dbReference type="Pfam" id="PF06985"/>
    </source>
</evidence>
<evidence type="ECO:0000313" key="2">
    <source>
        <dbReference type="EMBL" id="ROT38581.1"/>
    </source>
</evidence>
<dbReference type="InterPro" id="IPR010730">
    <property type="entry name" value="HET"/>
</dbReference>
<feature type="non-terminal residue" evidence="2">
    <location>
        <position position="378"/>
    </location>
</feature>
<dbReference type="GeneID" id="39576572"/>
<sequence length="378" mass="43322">MRHWLSYCVDNDPFCSRQTSDVLPRRLLSLGAKYSTRVFLIETRDINNSVRKQGEKNLQYACLSYRWGVSNEEILRTTADNIEAHMDKDRGIVLQQLPQTIIDTVRVCRELGIEYLWVDSLCIIQPRPYTSLDQDREAHEDWVREGSTMDNAYGNSYLTIYAEAAVNCKAGFLGPQDYGKNSWQRISPARAPNAGPDSTVLDGRGWCLQERIMPTRKLRFLGTEMSWECNCRMFCECGHTREVDIDGILSVGRLLMRLGDGERFSHHETWQEVVEDYSWRSVSDPEDNKLMGVAGVARLLLKSTEEDPNGEDEYCAGLWRSDLVDALVWMAVDKRPKQAELEHGMPEWMARRHLMPRTRLASGTPTWSWASINGGIAF</sequence>
<reference evidence="2 3" key="1">
    <citation type="journal article" date="2018" name="Mol. Ecol.">
        <title>The obligate alkalophilic soda-lake fungus Sodiomyces alkalinus has shifted to a protein diet.</title>
        <authorList>
            <person name="Grum-Grzhimaylo A.A."/>
            <person name="Falkoski D.L."/>
            <person name="van den Heuvel J."/>
            <person name="Valero-Jimenez C.A."/>
            <person name="Min B."/>
            <person name="Choi I.G."/>
            <person name="Lipzen A."/>
            <person name="Daum C.G."/>
            <person name="Aanen D.K."/>
            <person name="Tsang A."/>
            <person name="Henrissat B."/>
            <person name="Bilanenko E.N."/>
            <person name="de Vries R.P."/>
            <person name="van Kan J.A.L."/>
            <person name="Grigoriev I.V."/>
            <person name="Debets A.J.M."/>
        </authorList>
    </citation>
    <scope>NUCLEOTIDE SEQUENCE [LARGE SCALE GENOMIC DNA]</scope>
    <source>
        <strain evidence="2 3">F11</strain>
    </source>
</reference>
<protein>
    <submittedName>
        <fullName evidence="2">HET-domain-containing protein</fullName>
    </submittedName>
</protein>
<dbReference type="Pfam" id="PF06985">
    <property type="entry name" value="HET"/>
    <property type="match status" value="1"/>
</dbReference>
<organism evidence="2 3">
    <name type="scientific">Sodiomyces alkalinus (strain CBS 110278 / VKM F-3762 / F11)</name>
    <name type="common">Alkaliphilic filamentous fungus</name>
    <dbReference type="NCBI Taxonomy" id="1314773"/>
    <lineage>
        <taxon>Eukaryota</taxon>
        <taxon>Fungi</taxon>
        <taxon>Dikarya</taxon>
        <taxon>Ascomycota</taxon>
        <taxon>Pezizomycotina</taxon>
        <taxon>Sordariomycetes</taxon>
        <taxon>Hypocreomycetidae</taxon>
        <taxon>Glomerellales</taxon>
        <taxon>Plectosphaerellaceae</taxon>
        <taxon>Sodiomyces</taxon>
    </lineage>
</organism>
<dbReference type="EMBL" id="ML119055">
    <property type="protein sequence ID" value="ROT38581.1"/>
    <property type="molecule type" value="Genomic_DNA"/>
</dbReference>
<accession>A0A3N2PVQ5</accession>
<dbReference type="PANTHER" id="PTHR33112:SF15">
    <property type="entry name" value="HETEROKARYON INCOMPATIBILITY DOMAIN-CONTAINING PROTEIN"/>
    <property type="match status" value="1"/>
</dbReference>